<sequence>MSLDFRLRGLTSTEALVAATYKIGHLLRAALRSVTTLESTATSEPSEALASRAHILIANPHSEVIRQRR</sequence>
<dbReference type="AlphaFoldDB" id="A0A0D2MQF7"/>
<proteinExistence type="predicted"/>
<protein>
    <submittedName>
        <fullName evidence="1">Uncharacterized protein</fullName>
    </submittedName>
</protein>
<dbReference type="Proteomes" id="UP000054270">
    <property type="component" value="Unassembled WGS sequence"/>
</dbReference>
<evidence type="ECO:0000313" key="1">
    <source>
        <dbReference type="EMBL" id="KJA26208.1"/>
    </source>
</evidence>
<organism evidence="1 2">
    <name type="scientific">Hypholoma sublateritium (strain FD-334 SS-4)</name>
    <dbReference type="NCBI Taxonomy" id="945553"/>
    <lineage>
        <taxon>Eukaryota</taxon>
        <taxon>Fungi</taxon>
        <taxon>Dikarya</taxon>
        <taxon>Basidiomycota</taxon>
        <taxon>Agaricomycotina</taxon>
        <taxon>Agaricomycetes</taxon>
        <taxon>Agaricomycetidae</taxon>
        <taxon>Agaricales</taxon>
        <taxon>Agaricineae</taxon>
        <taxon>Strophariaceae</taxon>
        <taxon>Hypholoma</taxon>
    </lineage>
</organism>
<name>A0A0D2MQF7_HYPSF</name>
<evidence type="ECO:0000313" key="2">
    <source>
        <dbReference type="Proteomes" id="UP000054270"/>
    </source>
</evidence>
<dbReference type="EMBL" id="KN817528">
    <property type="protein sequence ID" value="KJA26208.1"/>
    <property type="molecule type" value="Genomic_DNA"/>
</dbReference>
<reference evidence="2" key="1">
    <citation type="submission" date="2014-04" db="EMBL/GenBank/DDBJ databases">
        <title>Evolutionary Origins and Diversification of the Mycorrhizal Mutualists.</title>
        <authorList>
            <consortium name="DOE Joint Genome Institute"/>
            <consortium name="Mycorrhizal Genomics Consortium"/>
            <person name="Kohler A."/>
            <person name="Kuo A."/>
            <person name="Nagy L.G."/>
            <person name="Floudas D."/>
            <person name="Copeland A."/>
            <person name="Barry K.W."/>
            <person name="Cichocki N."/>
            <person name="Veneault-Fourrey C."/>
            <person name="LaButti K."/>
            <person name="Lindquist E.A."/>
            <person name="Lipzen A."/>
            <person name="Lundell T."/>
            <person name="Morin E."/>
            <person name="Murat C."/>
            <person name="Riley R."/>
            <person name="Ohm R."/>
            <person name="Sun H."/>
            <person name="Tunlid A."/>
            <person name="Henrissat B."/>
            <person name="Grigoriev I.V."/>
            <person name="Hibbett D.S."/>
            <person name="Martin F."/>
        </authorList>
    </citation>
    <scope>NUCLEOTIDE SEQUENCE [LARGE SCALE GENOMIC DNA]</scope>
    <source>
        <strain evidence="2">FD-334 SS-4</strain>
    </source>
</reference>
<keyword evidence="2" id="KW-1185">Reference proteome</keyword>
<accession>A0A0D2MQF7</accession>
<gene>
    <name evidence="1" type="ORF">HYPSUDRAFT_63939</name>
</gene>